<sequence length="401" mass="42987">MEQSSLLMSARVHFLVSLLYFEASGDICFLQVPRRPEAQLSLIHVPLDQYEHYLPSILQLLFPSAAAPDGAVRNRGSWANRHAFLNVSVTSIECSIVCGKDVAKDLFGPAIARAISSPGADGDHCASISAEDFVVISVEGAGMEAGQRVLELTSPLALAGISLFFITTYYSDFILVPAKARGQVVRALESRGFAFEKSSESYVTSSTHHRSASSSSSLSAGTPLTPPPMDMTELQARTFGLLNRHSIVPTVHSEIRLVQCGGRNTNPETFVADELALQLGLTKCLIYQPKFLSVTLTHDESAGLLLEKRLLPNFDLAGSDSVLLGATEDYLIPIVLNLESLPIEASGIVCGVAGRLVEGPLHPIEMTYLSTATAGTVMVDECDLDSAMQALRLGANGEIQP</sequence>
<keyword evidence="2" id="KW-0732">Signal</keyword>
<keyword evidence="5" id="KW-1185">Reference proteome</keyword>
<dbReference type="PANTHER" id="PTHR31131:SF6">
    <property type="entry name" value="CASTOR ACT DOMAIN-CONTAINING PROTEIN"/>
    <property type="match status" value="1"/>
</dbReference>
<dbReference type="EMBL" id="CAJPDT010000031">
    <property type="protein sequence ID" value="CAF9922556.1"/>
    <property type="molecule type" value="Genomic_DNA"/>
</dbReference>
<accession>A0A8H3FAR8</accession>
<protein>
    <recommendedName>
        <fullName evidence="3">CASTOR ACT domain-containing protein</fullName>
    </recommendedName>
</protein>
<reference evidence="4" key="1">
    <citation type="submission" date="2021-03" db="EMBL/GenBank/DDBJ databases">
        <authorList>
            <person name="Tagirdzhanova G."/>
        </authorList>
    </citation>
    <scope>NUCLEOTIDE SEQUENCE</scope>
</reference>
<dbReference type="SUPFAM" id="SSF55021">
    <property type="entry name" value="ACT-like"/>
    <property type="match status" value="1"/>
</dbReference>
<dbReference type="Gene3D" id="3.30.2130.10">
    <property type="entry name" value="VC0802-like"/>
    <property type="match status" value="2"/>
</dbReference>
<evidence type="ECO:0000313" key="4">
    <source>
        <dbReference type="EMBL" id="CAF9922556.1"/>
    </source>
</evidence>
<dbReference type="Proteomes" id="UP000664534">
    <property type="component" value="Unassembled WGS sequence"/>
</dbReference>
<evidence type="ECO:0000256" key="1">
    <source>
        <dbReference type="SAM" id="MobiDB-lite"/>
    </source>
</evidence>
<name>A0A8H3FAR8_9LECA</name>
<dbReference type="PANTHER" id="PTHR31131">
    <property type="entry name" value="CHROMOSOME 1, WHOLE GENOME SHOTGUN SEQUENCE"/>
    <property type="match status" value="1"/>
</dbReference>
<evidence type="ECO:0000313" key="5">
    <source>
        <dbReference type="Proteomes" id="UP000664534"/>
    </source>
</evidence>
<comment type="caution">
    <text evidence="4">The sequence shown here is derived from an EMBL/GenBank/DDBJ whole genome shotgun (WGS) entry which is preliminary data.</text>
</comment>
<organism evidence="4 5">
    <name type="scientific">Imshaugia aleurites</name>
    <dbReference type="NCBI Taxonomy" id="172621"/>
    <lineage>
        <taxon>Eukaryota</taxon>
        <taxon>Fungi</taxon>
        <taxon>Dikarya</taxon>
        <taxon>Ascomycota</taxon>
        <taxon>Pezizomycotina</taxon>
        <taxon>Lecanoromycetes</taxon>
        <taxon>OSLEUM clade</taxon>
        <taxon>Lecanoromycetidae</taxon>
        <taxon>Lecanorales</taxon>
        <taxon>Lecanorineae</taxon>
        <taxon>Parmeliaceae</taxon>
        <taxon>Imshaugia</taxon>
    </lineage>
</organism>
<dbReference type="AlphaFoldDB" id="A0A8H3FAR8"/>
<feature type="chain" id="PRO_5034571043" description="CASTOR ACT domain-containing protein" evidence="2">
    <location>
        <begin position="26"/>
        <end position="401"/>
    </location>
</feature>
<dbReference type="InterPro" id="IPR045865">
    <property type="entry name" value="ACT-like_dom_sf"/>
</dbReference>
<evidence type="ECO:0000259" key="3">
    <source>
        <dbReference type="Pfam" id="PF13840"/>
    </source>
</evidence>
<feature type="domain" description="CASTOR ACT" evidence="3">
    <location>
        <begin position="130"/>
        <end position="189"/>
    </location>
</feature>
<feature type="signal peptide" evidence="2">
    <location>
        <begin position="1"/>
        <end position="25"/>
    </location>
</feature>
<dbReference type="Pfam" id="PF13840">
    <property type="entry name" value="ACT_7"/>
    <property type="match status" value="1"/>
</dbReference>
<proteinExistence type="predicted"/>
<evidence type="ECO:0000256" key="2">
    <source>
        <dbReference type="SAM" id="SignalP"/>
    </source>
</evidence>
<feature type="compositionally biased region" description="Low complexity" evidence="1">
    <location>
        <begin position="212"/>
        <end position="223"/>
    </location>
</feature>
<dbReference type="GO" id="GO:0046394">
    <property type="term" value="P:carboxylic acid biosynthetic process"/>
    <property type="evidence" value="ECO:0007669"/>
    <property type="project" value="UniProtKB-ARBA"/>
</dbReference>
<dbReference type="GO" id="GO:0006520">
    <property type="term" value="P:amino acid metabolic process"/>
    <property type="evidence" value="ECO:0007669"/>
    <property type="project" value="UniProtKB-ARBA"/>
</dbReference>
<dbReference type="InterPro" id="IPR051719">
    <property type="entry name" value="CASTOR_mTORC1"/>
</dbReference>
<gene>
    <name evidence="4" type="ORF">IMSHALPRED_005701</name>
</gene>
<dbReference type="OrthoDB" id="58529at2759"/>
<feature type="region of interest" description="Disordered" evidence="1">
    <location>
        <begin position="206"/>
        <end position="229"/>
    </location>
</feature>
<dbReference type="InterPro" id="IPR027795">
    <property type="entry name" value="CASTOR_ACT_dom"/>
</dbReference>